<accession>A0A364K4V0</accession>
<name>A0A364K4V0_9BACL</name>
<reference evidence="2 3" key="1">
    <citation type="submission" date="2018-06" db="EMBL/GenBank/DDBJ databases">
        <title>Thermoflavimicrobium daqus sp. nov., a thermophilic microbe isolated from Moutai-flavour Daqu.</title>
        <authorList>
            <person name="Wang X."/>
            <person name="Zhou H."/>
        </authorList>
    </citation>
    <scope>NUCLEOTIDE SEQUENCE [LARGE SCALE GENOMIC DNA]</scope>
    <source>
        <strain evidence="2 3">FBKL4.011</strain>
    </source>
</reference>
<evidence type="ECO:0008006" key="4">
    <source>
        <dbReference type="Google" id="ProtNLM"/>
    </source>
</evidence>
<dbReference type="SUPFAM" id="SSF57884">
    <property type="entry name" value="Ada DNA repair protein, N-terminal domain (N-Ada 10)"/>
    <property type="match status" value="1"/>
</dbReference>
<dbReference type="EMBL" id="QJKK01000004">
    <property type="protein sequence ID" value="RAL24400.1"/>
    <property type="molecule type" value="Genomic_DNA"/>
</dbReference>
<keyword evidence="3" id="KW-1185">Reference proteome</keyword>
<proteinExistence type="predicted"/>
<reference evidence="2 3" key="2">
    <citation type="submission" date="2018-06" db="EMBL/GenBank/DDBJ databases">
        <authorList>
            <person name="Zhirakovskaya E."/>
        </authorList>
    </citation>
    <scope>NUCLEOTIDE SEQUENCE [LARGE SCALE GENOMIC DNA]</scope>
    <source>
        <strain evidence="2 3">FBKL4.011</strain>
    </source>
</reference>
<dbReference type="PROSITE" id="PS51257">
    <property type="entry name" value="PROKAR_LIPOPROTEIN"/>
    <property type="match status" value="1"/>
</dbReference>
<dbReference type="Gene3D" id="3.40.10.10">
    <property type="entry name" value="DNA Methylphosphotriester Repair Domain"/>
    <property type="match status" value="1"/>
</dbReference>
<dbReference type="Proteomes" id="UP000251213">
    <property type="component" value="Unassembled WGS sequence"/>
</dbReference>
<dbReference type="InterPro" id="IPR035451">
    <property type="entry name" value="Ada-like_dom_sf"/>
</dbReference>
<comment type="caution">
    <text evidence="2">The sequence shown here is derived from an EMBL/GenBank/DDBJ whole genome shotgun (WGS) entry which is preliminary data.</text>
</comment>
<keyword evidence="1" id="KW-0732">Signal</keyword>
<dbReference type="AlphaFoldDB" id="A0A364K4V0"/>
<dbReference type="OrthoDB" id="4376109at2"/>
<evidence type="ECO:0000313" key="3">
    <source>
        <dbReference type="Proteomes" id="UP000251213"/>
    </source>
</evidence>
<gene>
    <name evidence="2" type="ORF">DL897_08730</name>
</gene>
<feature type="signal peptide" evidence="1">
    <location>
        <begin position="1"/>
        <end position="23"/>
    </location>
</feature>
<sequence>MVRKQLISLCLSAALIISLTACGDDDGFVASVNSDVYHPANCKVVDKIKKENRIYFKTEEAAKKSGRHRSDVKECWK</sequence>
<feature type="chain" id="PRO_5016951168" description="Entry exclusion lipoprotein TrbK" evidence="1">
    <location>
        <begin position="24"/>
        <end position="77"/>
    </location>
</feature>
<organism evidence="2 3">
    <name type="scientific">Thermoflavimicrobium daqui</name>
    <dbReference type="NCBI Taxonomy" id="2137476"/>
    <lineage>
        <taxon>Bacteria</taxon>
        <taxon>Bacillati</taxon>
        <taxon>Bacillota</taxon>
        <taxon>Bacilli</taxon>
        <taxon>Bacillales</taxon>
        <taxon>Thermoactinomycetaceae</taxon>
        <taxon>Thermoflavimicrobium</taxon>
    </lineage>
</organism>
<evidence type="ECO:0000313" key="2">
    <source>
        <dbReference type="EMBL" id="RAL24400.1"/>
    </source>
</evidence>
<dbReference type="RefSeq" id="WP_113658770.1">
    <property type="nucleotide sequence ID" value="NZ_KZ845666.1"/>
</dbReference>
<protein>
    <recommendedName>
        <fullName evidence="4">Entry exclusion lipoprotein TrbK</fullName>
    </recommendedName>
</protein>
<evidence type="ECO:0000256" key="1">
    <source>
        <dbReference type="SAM" id="SignalP"/>
    </source>
</evidence>